<dbReference type="EMBL" id="ML987208">
    <property type="protein sequence ID" value="KAF2242482.1"/>
    <property type="molecule type" value="Genomic_DNA"/>
</dbReference>
<dbReference type="GO" id="GO:0032968">
    <property type="term" value="P:positive regulation of transcription elongation by RNA polymerase II"/>
    <property type="evidence" value="ECO:0007669"/>
    <property type="project" value="TreeGrafter"/>
</dbReference>
<name>A0A6A6HXM5_9PLEO</name>
<dbReference type="GO" id="GO:0016593">
    <property type="term" value="C:Cdc73/Paf1 complex"/>
    <property type="evidence" value="ECO:0007669"/>
    <property type="project" value="InterPro"/>
</dbReference>
<dbReference type="AlphaFoldDB" id="A0A6A6HXM5"/>
<dbReference type="PANTHER" id="PTHR12466:SF8">
    <property type="entry name" value="PARAFIBROMIN"/>
    <property type="match status" value="1"/>
</dbReference>
<dbReference type="Gene3D" id="3.40.50.11990">
    <property type="entry name" value="RNA polymerase II accessory factor, Cdc73 C-terminal domain"/>
    <property type="match status" value="1"/>
</dbReference>
<dbReference type="InterPro" id="IPR007852">
    <property type="entry name" value="Cdc73/Parafibromin"/>
</dbReference>
<dbReference type="FunFam" id="3.40.50.11990:FF:000003">
    <property type="entry name" value="Pol II transcription elongation factor subunit Cdc73"/>
    <property type="match status" value="1"/>
</dbReference>
<sequence>MATSAELEDPLYNLRLSIRDSNTPILTTTPTPSAPSDTVDDIAHATHIQFNHGAHHQSFDIKTPTRFAPDDKPIDLRSIYFAWLNKDAQVTEYFAAVQHLNEELPSGAGGSVQNLNFAQKIELIAWLSGETESSESIAPLEGADAASAAAGDAAAIAGGKGVPMQKTAGVGGGQKMVDARLLQIYDGERRMGDHNSVLRGTKPIDFSIYRKTAATFLRSRPPSTKEPAPAPHPPLVSGLQKKPSSRRLEQPIILLSPSASSLLRMSNIKSFLSDGLFIPPNATDTQTSNLLQLQRLLPSISSSPLRFILVDSTSLFKPPYWSRVVAIFTTGQPWQFKSYKYPNPVELFTHYPGVYVGWEGENEPENVKNWGRGVMSVKVDKWTGSEKGRWRDREVVERIWGRIEEGMRRGGWTKEGPGMAGQQAGR</sequence>
<evidence type="ECO:0000313" key="8">
    <source>
        <dbReference type="Proteomes" id="UP000800094"/>
    </source>
</evidence>
<evidence type="ECO:0000256" key="3">
    <source>
        <dbReference type="ARBA" id="ARBA00023163"/>
    </source>
</evidence>
<dbReference type="GO" id="GO:0000993">
    <property type="term" value="F:RNA polymerase II complex binding"/>
    <property type="evidence" value="ECO:0007669"/>
    <property type="project" value="TreeGrafter"/>
</dbReference>
<dbReference type="Proteomes" id="UP000800094">
    <property type="component" value="Unassembled WGS sequence"/>
</dbReference>
<dbReference type="InterPro" id="IPR031336">
    <property type="entry name" value="CDC73_C"/>
</dbReference>
<evidence type="ECO:0000256" key="5">
    <source>
        <dbReference type="SAM" id="MobiDB-lite"/>
    </source>
</evidence>
<dbReference type="GO" id="GO:0006368">
    <property type="term" value="P:transcription elongation by RNA polymerase II"/>
    <property type="evidence" value="ECO:0007669"/>
    <property type="project" value="InterPro"/>
</dbReference>
<dbReference type="RefSeq" id="XP_033677486.1">
    <property type="nucleotide sequence ID" value="XM_033826207.1"/>
</dbReference>
<accession>A0A6A6HXM5</accession>
<reference evidence="7" key="1">
    <citation type="journal article" date="2020" name="Stud. Mycol.">
        <title>101 Dothideomycetes genomes: a test case for predicting lifestyles and emergence of pathogens.</title>
        <authorList>
            <person name="Haridas S."/>
            <person name="Albert R."/>
            <person name="Binder M."/>
            <person name="Bloem J."/>
            <person name="Labutti K."/>
            <person name="Salamov A."/>
            <person name="Andreopoulos B."/>
            <person name="Baker S."/>
            <person name="Barry K."/>
            <person name="Bills G."/>
            <person name="Bluhm B."/>
            <person name="Cannon C."/>
            <person name="Castanera R."/>
            <person name="Culley D."/>
            <person name="Daum C."/>
            <person name="Ezra D."/>
            <person name="Gonzalez J."/>
            <person name="Henrissat B."/>
            <person name="Kuo A."/>
            <person name="Liang C."/>
            <person name="Lipzen A."/>
            <person name="Lutzoni F."/>
            <person name="Magnuson J."/>
            <person name="Mondo S."/>
            <person name="Nolan M."/>
            <person name="Ohm R."/>
            <person name="Pangilinan J."/>
            <person name="Park H.-J."/>
            <person name="Ramirez L."/>
            <person name="Alfaro M."/>
            <person name="Sun H."/>
            <person name="Tritt A."/>
            <person name="Yoshinaga Y."/>
            <person name="Zwiers L.-H."/>
            <person name="Turgeon B."/>
            <person name="Goodwin S."/>
            <person name="Spatafora J."/>
            <person name="Crous P."/>
            <person name="Grigoriev I."/>
        </authorList>
    </citation>
    <scope>NUCLEOTIDE SEQUENCE</scope>
    <source>
        <strain evidence="7">CBS 122368</strain>
    </source>
</reference>
<evidence type="ECO:0000256" key="4">
    <source>
        <dbReference type="ARBA" id="ARBA00023242"/>
    </source>
</evidence>
<feature type="region of interest" description="Disordered" evidence="5">
    <location>
        <begin position="219"/>
        <end position="244"/>
    </location>
</feature>
<dbReference type="OrthoDB" id="2186602at2759"/>
<keyword evidence="8" id="KW-1185">Reference proteome</keyword>
<dbReference type="GeneID" id="54579537"/>
<proteinExistence type="inferred from homology"/>
<dbReference type="Pfam" id="PF05179">
    <property type="entry name" value="CDC73_C"/>
    <property type="match status" value="1"/>
</dbReference>
<gene>
    <name evidence="7" type="ORF">BU26DRAFT_495070</name>
</gene>
<evidence type="ECO:0000256" key="2">
    <source>
        <dbReference type="ARBA" id="ARBA00010427"/>
    </source>
</evidence>
<dbReference type="InterPro" id="IPR038103">
    <property type="entry name" value="CDC73_C_sf"/>
</dbReference>
<organism evidence="7 8">
    <name type="scientific">Trematosphaeria pertusa</name>
    <dbReference type="NCBI Taxonomy" id="390896"/>
    <lineage>
        <taxon>Eukaryota</taxon>
        <taxon>Fungi</taxon>
        <taxon>Dikarya</taxon>
        <taxon>Ascomycota</taxon>
        <taxon>Pezizomycotina</taxon>
        <taxon>Dothideomycetes</taxon>
        <taxon>Pleosporomycetidae</taxon>
        <taxon>Pleosporales</taxon>
        <taxon>Massarineae</taxon>
        <taxon>Trematosphaeriaceae</taxon>
        <taxon>Trematosphaeria</taxon>
    </lineage>
</organism>
<feature type="domain" description="Cell division control protein 73 C-terminal" evidence="6">
    <location>
        <begin position="249"/>
        <end position="405"/>
    </location>
</feature>
<evidence type="ECO:0000256" key="1">
    <source>
        <dbReference type="ARBA" id="ARBA00004123"/>
    </source>
</evidence>
<protein>
    <submittedName>
        <fullName evidence="7">CDC73-domain-containing protein</fullName>
    </submittedName>
</protein>
<dbReference type="PANTHER" id="PTHR12466">
    <property type="entry name" value="CDC73 DOMAIN PROTEIN"/>
    <property type="match status" value="1"/>
</dbReference>
<comment type="similarity">
    <text evidence="2">Belongs to the CDC73 family.</text>
</comment>
<keyword evidence="4" id="KW-0539">Nucleus</keyword>
<evidence type="ECO:0000313" key="7">
    <source>
        <dbReference type="EMBL" id="KAF2242482.1"/>
    </source>
</evidence>
<keyword evidence="3" id="KW-0804">Transcription</keyword>
<comment type="subcellular location">
    <subcellularLocation>
        <location evidence="1">Nucleus</location>
    </subcellularLocation>
</comment>
<evidence type="ECO:0000259" key="6">
    <source>
        <dbReference type="Pfam" id="PF05179"/>
    </source>
</evidence>